<evidence type="ECO:0000313" key="2">
    <source>
        <dbReference type="EMBL" id="KAL0576107.1"/>
    </source>
</evidence>
<dbReference type="EMBL" id="JBAHYK010000247">
    <property type="protein sequence ID" value="KAL0576107.1"/>
    <property type="molecule type" value="Genomic_DNA"/>
</dbReference>
<evidence type="ECO:0000313" key="3">
    <source>
        <dbReference type="Proteomes" id="UP001465976"/>
    </source>
</evidence>
<sequence>MGSPNEDLGRSLKSSALKNPTSHAHSLYDDVEEDPQSQIDLLARLRIIEQLQQFSLPRFRSSFPDDILTDILNWITLCFCPNPSSDDVAVALAIYRGQITLFIASTPNSPSTSTLNLTKNVFKTALKQVLSENSMAPLVAARLFVRMIVDIAYPRILRKIALLGNTDGDPKQTGLHFASLVKSWLFYRPEGEKSKGFVAKAGPYASNGISTTDYMIQSLWMIAERANLSTDGMAPNERFVYLNSIMTACELFVKSTFFNDLLNHHTFRITMREQDRIFLHTLLRRMSHIASYKSGAAKFAILGVPFIQTVLGETGTQAFIEDKKKGGIVFEIISECHYTSKSHPLLPSSTTRSYTWDRSPPDLLSSFLGLGPDLTGSRGRESSISGESDYIHSRGTSTTSTSSGESALHFGHAFGELRKLDEQLQLELLSSSVIADAWAPGDTVTATYHSILQLIYHLESRHIDIMGQTLGTSKPICWMCVQYIKSLEHYHAVKVEERDLEEIERRATLGRANIPLVDDGEEKIPKKWFTSRGSGKVKHNWLIPPGAPRDVIDAVFEDAQQEMERIVEEVAFDSQS</sequence>
<comment type="caution">
    <text evidence="2">The sequence shown here is derived from an EMBL/GenBank/DDBJ whole genome shotgun (WGS) entry which is preliminary data.</text>
</comment>
<accession>A0ABR3FLY6</accession>
<gene>
    <name evidence="2" type="ORF">V5O48_005881</name>
</gene>
<organism evidence="2 3">
    <name type="scientific">Marasmius crinis-equi</name>
    <dbReference type="NCBI Taxonomy" id="585013"/>
    <lineage>
        <taxon>Eukaryota</taxon>
        <taxon>Fungi</taxon>
        <taxon>Dikarya</taxon>
        <taxon>Basidiomycota</taxon>
        <taxon>Agaricomycotina</taxon>
        <taxon>Agaricomycetes</taxon>
        <taxon>Agaricomycetidae</taxon>
        <taxon>Agaricales</taxon>
        <taxon>Marasmiineae</taxon>
        <taxon>Marasmiaceae</taxon>
        <taxon>Marasmius</taxon>
    </lineage>
</organism>
<reference evidence="2 3" key="1">
    <citation type="submission" date="2024-02" db="EMBL/GenBank/DDBJ databases">
        <title>A draft genome for the cacao thread blight pathogen Marasmius crinis-equi.</title>
        <authorList>
            <person name="Cohen S.P."/>
            <person name="Baruah I.K."/>
            <person name="Amoako-Attah I."/>
            <person name="Bukari Y."/>
            <person name="Meinhardt L.W."/>
            <person name="Bailey B.A."/>
        </authorList>
    </citation>
    <scope>NUCLEOTIDE SEQUENCE [LARGE SCALE GENOMIC DNA]</scope>
    <source>
        <strain evidence="2 3">GH-76</strain>
    </source>
</reference>
<proteinExistence type="predicted"/>
<dbReference type="Proteomes" id="UP001465976">
    <property type="component" value="Unassembled WGS sequence"/>
</dbReference>
<feature type="region of interest" description="Disordered" evidence="1">
    <location>
        <begin position="374"/>
        <end position="405"/>
    </location>
</feature>
<protein>
    <submittedName>
        <fullName evidence="2">Uncharacterized protein</fullName>
    </submittedName>
</protein>
<feature type="region of interest" description="Disordered" evidence="1">
    <location>
        <begin position="1"/>
        <end position="31"/>
    </location>
</feature>
<feature type="compositionally biased region" description="Polar residues" evidence="1">
    <location>
        <begin position="12"/>
        <end position="24"/>
    </location>
</feature>
<name>A0ABR3FLY6_9AGAR</name>
<evidence type="ECO:0000256" key="1">
    <source>
        <dbReference type="SAM" id="MobiDB-lite"/>
    </source>
</evidence>
<keyword evidence="3" id="KW-1185">Reference proteome</keyword>